<dbReference type="AlphaFoldDB" id="A0A7X8YIB0"/>
<name>A0A7X8YIB0_9VIBR</name>
<evidence type="ECO:0000256" key="2">
    <source>
        <dbReference type="SAM" id="SignalP"/>
    </source>
</evidence>
<dbReference type="Pfam" id="PF04187">
    <property type="entry name" value="Cofac_haem_bdg"/>
    <property type="match status" value="1"/>
</dbReference>
<dbReference type="Gene3D" id="3.40.50.11550">
    <property type="match status" value="1"/>
</dbReference>
<evidence type="ECO:0000313" key="5">
    <source>
        <dbReference type="Proteomes" id="UP000535589"/>
    </source>
</evidence>
<accession>A0A7X8YIB0</accession>
<proteinExistence type="predicted"/>
<keyword evidence="5" id="KW-1185">Reference proteome</keyword>
<protein>
    <submittedName>
        <fullName evidence="4">ChaN family lipoprotein</fullName>
    </submittedName>
</protein>
<reference evidence="4 5" key="1">
    <citation type="submission" date="2020-04" db="EMBL/GenBank/DDBJ databases">
        <title>Vibrio sp. SM6, a novel species isolated from seawater.</title>
        <authorList>
            <person name="Wang X."/>
        </authorList>
    </citation>
    <scope>NUCLEOTIDE SEQUENCE [LARGE SCALE GENOMIC DNA]</scope>
    <source>
        <strain evidence="4 5">SM6</strain>
    </source>
</reference>
<dbReference type="EMBL" id="JABAIK010000022">
    <property type="protein sequence ID" value="NLS14529.1"/>
    <property type="molecule type" value="Genomic_DNA"/>
</dbReference>
<keyword evidence="4" id="KW-0449">Lipoprotein</keyword>
<feature type="chain" id="PRO_5030535645" evidence="2">
    <location>
        <begin position="31"/>
        <end position="331"/>
    </location>
</feature>
<evidence type="ECO:0000256" key="1">
    <source>
        <dbReference type="SAM" id="MobiDB-lite"/>
    </source>
</evidence>
<feature type="domain" description="Haem-binding uptake Tiki superfamily ChaN" evidence="3">
    <location>
        <begin position="59"/>
        <end position="260"/>
    </location>
</feature>
<evidence type="ECO:0000313" key="4">
    <source>
        <dbReference type="EMBL" id="NLS14529.1"/>
    </source>
</evidence>
<organism evidence="4 5">
    <name type="scientific">Vibrio agarilyticus</name>
    <dbReference type="NCBI Taxonomy" id="2726741"/>
    <lineage>
        <taxon>Bacteria</taxon>
        <taxon>Pseudomonadati</taxon>
        <taxon>Pseudomonadota</taxon>
        <taxon>Gammaproteobacteria</taxon>
        <taxon>Vibrionales</taxon>
        <taxon>Vibrionaceae</taxon>
        <taxon>Vibrio</taxon>
    </lineage>
</organism>
<keyword evidence="2" id="KW-0732">Signal</keyword>
<dbReference type="InterPro" id="IPR007314">
    <property type="entry name" value="Cofac_haem-bd_dom"/>
</dbReference>
<dbReference type="CDD" id="cd14727">
    <property type="entry name" value="ChanN-like"/>
    <property type="match status" value="1"/>
</dbReference>
<sequence>MANKNRIVRRWAYARHLVLTALMTSSLAFADNSALTPDHFYDYRLSTPSLEPLQLDTLVSRLHDVDVILVGEWHTHPAVHHLQFELLRALHQQRSDVVLSLEHFSREAQHALDQYLSGQIGETPFINLTQAWPNYASDYRPLIEYAKQHQIPVIAANAPNTIVRCIARYGLAYRHHLPHEEQKWIAKHVDVSSSPYKSRFTELMFFGNAEHTERQYAAQKTWDDTMAESIVTHLANASATQIIHYAGAFHVEQGQGIAATIRKLNPSLTVAILSPANPTLSAQIGYLIHLLPMPTRYLPTDNIRRHYHQSATRQPQHNAPCYPAPKASGIK</sequence>
<dbReference type="SUPFAM" id="SSF159501">
    <property type="entry name" value="EreA/ChaN-like"/>
    <property type="match status" value="1"/>
</dbReference>
<comment type="caution">
    <text evidence="4">The sequence shown here is derived from an EMBL/GenBank/DDBJ whole genome shotgun (WGS) entry which is preliminary data.</text>
</comment>
<dbReference type="RefSeq" id="WP_168837620.1">
    <property type="nucleotide sequence ID" value="NZ_JABAIK010000022.1"/>
</dbReference>
<feature type="signal peptide" evidence="2">
    <location>
        <begin position="1"/>
        <end position="30"/>
    </location>
</feature>
<evidence type="ECO:0000259" key="3">
    <source>
        <dbReference type="Pfam" id="PF04187"/>
    </source>
</evidence>
<dbReference type="Proteomes" id="UP000535589">
    <property type="component" value="Unassembled WGS sequence"/>
</dbReference>
<feature type="region of interest" description="Disordered" evidence="1">
    <location>
        <begin position="309"/>
        <end position="331"/>
    </location>
</feature>
<gene>
    <name evidence="4" type="ORF">HGP28_16825</name>
</gene>